<dbReference type="RefSeq" id="WP_316432069.1">
    <property type="nucleotide sequence ID" value="NZ_CP053586.1"/>
</dbReference>
<dbReference type="InterPro" id="IPR021256">
    <property type="entry name" value="DUF2808"/>
</dbReference>
<proteinExistence type="predicted"/>
<gene>
    <name evidence="1" type="ORF">HJG54_25665</name>
</gene>
<dbReference type="EMBL" id="CP053586">
    <property type="protein sequence ID" value="WNZ25882.1"/>
    <property type="molecule type" value="Genomic_DNA"/>
</dbReference>
<protein>
    <submittedName>
        <fullName evidence="1">DUF2808 domain-containing protein</fullName>
    </submittedName>
</protein>
<organism evidence="1">
    <name type="scientific">Leptolyngbya sp. NK1-12</name>
    <dbReference type="NCBI Taxonomy" id="2547451"/>
    <lineage>
        <taxon>Bacteria</taxon>
        <taxon>Bacillati</taxon>
        <taxon>Cyanobacteriota</taxon>
        <taxon>Cyanophyceae</taxon>
        <taxon>Leptolyngbyales</taxon>
        <taxon>Leptolyngbyaceae</taxon>
        <taxon>Leptolyngbya group</taxon>
        <taxon>Leptolyngbya</taxon>
    </lineage>
</organism>
<evidence type="ECO:0000313" key="1">
    <source>
        <dbReference type="EMBL" id="WNZ25882.1"/>
    </source>
</evidence>
<dbReference type="AlphaFoldDB" id="A0AA96WGY9"/>
<reference evidence="1" key="1">
    <citation type="submission" date="2020-05" db="EMBL/GenBank/DDBJ databases">
        <authorList>
            <person name="Zhu T."/>
            <person name="Keshari N."/>
            <person name="Lu X."/>
        </authorList>
    </citation>
    <scope>NUCLEOTIDE SEQUENCE</scope>
    <source>
        <strain evidence="1">NK1-12</strain>
    </source>
</reference>
<accession>A0AA96WGY9</accession>
<dbReference type="Pfam" id="PF10989">
    <property type="entry name" value="DUF2808"/>
    <property type="match status" value="1"/>
</dbReference>
<name>A0AA96WGY9_9CYAN</name>
<sequence>MARKYTLRLLSALAISGCLVTSLASIGLTQGLPGFTIFSGVERENQLSWRMDFDGEPGVRDRYRLRIPAKKMELAVEQFSITYPDTYRGRFDPNAVEVRANGDEIPLDEVTWDPENRVIEIYPQSPVPADTRVEIVLSNVRNPNRIGMHYFNALVRSPGDLPMMRYVGTWILSISRR</sequence>